<keyword evidence="2" id="KW-1185">Reference proteome</keyword>
<accession>A0A4R0PCI3</accession>
<sequence length="243" mass="27016">MKMRDMETMSRFPSLSRLRDTQLLLSQKPLPYVAGNRAEVDAYWRACVSTNPRLWNGPFFMFDGVRIEDGVLHGTGYRTDFATFLHWRAHGRSQELVHITGTSLPVTEDGALFAVQMAAHTANAGEVYFPAGSFDPNDLRNGVFDVAANIGRELLEETGFLLECDRPDEGFVAVFENGCLHVAKQSRLPGCFGTCAAMLSSHQLATGDDEIESAIAIRRNDHSRMRLRSSARMLADWHFSSAG</sequence>
<name>A0A4R0PCI3_9HYPH</name>
<dbReference type="InterPro" id="IPR015797">
    <property type="entry name" value="NUDIX_hydrolase-like_dom_sf"/>
</dbReference>
<dbReference type="AlphaFoldDB" id="A0A4R0PCI3"/>
<evidence type="ECO:0000313" key="2">
    <source>
        <dbReference type="Proteomes" id="UP000291301"/>
    </source>
</evidence>
<dbReference type="OrthoDB" id="9806849at2"/>
<organism evidence="1 2">
    <name type="scientific">Oricola cellulosilytica</name>
    <dbReference type="NCBI Taxonomy" id="1429082"/>
    <lineage>
        <taxon>Bacteria</taxon>
        <taxon>Pseudomonadati</taxon>
        <taxon>Pseudomonadota</taxon>
        <taxon>Alphaproteobacteria</taxon>
        <taxon>Hyphomicrobiales</taxon>
        <taxon>Ahrensiaceae</taxon>
        <taxon>Oricola</taxon>
    </lineage>
</organism>
<evidence type="ECO:0008006" key="3">
    <source>
        <dbReference type="Google" id="ProtNLM"/>
    </source>
</evidence>
<protein>
    <recommendedName>
        <fullName evidence="3">NUDIX hydrolase</fullName>
    </recommendedName>
</protein>
<dbReference type="RefSeq" id="WP_131566944.1">
    <property type="nucleotide sequence ID" value="NZ_JAINFK010000004.1"/>
</dbReference>
<proteinExistence type="predicted"/>
<evidence type="ECO:0000313" key="1">
    <source>
        <dbReference type="EMBL" id="TCD15180.1"/>
    </source>
</evidence>
<gene>
    <name evidence="1" type="ORF">E0D97_06430</name>
</gene>
<dbReference type="EMBL" id="SJST01000002">
    <property type="protein sequence ID" value="TCD15180.1"/>
    <property type="molecule type" value="Genomic_DNA"/>
</dbReference>
<dbReference type="SUPFAM" id="SSF55811">
    <property type="entry name" value="Nudix"/>
    <property type="match status" value="1"/>
</dbReference>
<comment type="caution">
    <text evidence="1">The sequence shown here is derived from an EMBL/GenBank/DDBJ whole genome shotgun (WGS) entry which is preliminary data.</text>
</comment>
<reference evidence="1 2" key="1">
    <citation type="journal article" date="2015" name="Antonie Van Leeuwenhoek">
        <title>Oricola cellulosilytica gen. nov., sp. nov., a cellulose-degrading bacterium of the family Phyllobacteriaceae isolated from surface seashore water, and emended descriptions of Mesorhizobium loti and Phyllobacterium myrsinacearum.</title>
        <authorList>
            <person name="Hameed A."/>
            <person name="Shahina M."/>
            <person name="Lai W.A."/>
            <person name="Lin S.Y."/>
            <person name="Young L.S."/>
            <person name="Liu Y.C."/>
            <person name="Hsu Y.H."/>
            <person name="Young C.C."/>
        </authorList>
    </citation>
    <scope>NUCLEOTIDE SEQUENCE [LARGE SCALE GENOMIC DNA]</scope>
    <source>
        <strain evidence="1 2">KCTC 52183</strain>
    </source>
</reference>
<dbReference type="Proteomes" id="UP000291301">
    <property type="component" value="Unassembled WGS sequence"/>
</dbReference>